<dbReference type="InterPro" id="IPR004013">
    <property type="entry name" value="PHP_dom"/>
</dbReference>
<comment type="caution">
    <text evidence="2">The sequence shown here is derived from an EMBL/GenBank/DDBJ whole genome shotgun (WGS) entry which is preliminary data.</text>
</comment>
<dbReference type="PANTHER" id="PTHR42924">
    <property type="entry name" value="EXONUCLEASE"/>
    <property type="match status" value="1"/>
</dbReference>
<evidence type="ECO:0000313" key="2">
    <source>
        <dbReference type="EMBL" id="HGH61917.1"/>
    </source>
</evidence>
<name>A0A7C4EYG7_9BACT</name>
<proteinExistence type="predicted"/>
<feature type="domain" description="Polymerase/histidinol phosphatase N-terminal" evidence="1">
    <location>
        <begin position="2"/>
        <end position="67"/>
    </location>
</feature>
<protein>
    <submittedName>
        <fullName evidence="2">PHP domain-containing protein</fullName>
    </submittedName>
</protein>
<dbReference type="EMBL" id="DTGT01000376">
    <property type="protein sequence ID" value="HGH61917.1"/>
    <property type="molecule type" value="Genomic_DNA"/>
</dbReference>
<evidence type="ECO:0000259" key="1">
    <source>
        <dbReference type="SMART" id="SM00481"/>
    </source>
</evidence>
<sequence length="294" mass="32512">MIDLHVHTSMSDGTCPPERVVKMAREKGLRAIAITDHDTVDGVPRARQAGMELGVEIIPGVEMSTEWPSGIMHILGYFIDIRNERLLQALHYLRSGRMERVPKIVEKLRACNVVISADEVRREAVGGAPGRPHIAEIMVREGYVRTIQEAFDRYLRKGAPAYVEKQKMSPQRAIEIILEADGAPVLAHPYSLNLHTESDMESVLTELISYGLAGVEVYYPRHTTPQIASYLGLAKKFHLAVTGGTDFHGANKPDIELGAMPGMGPLSYRMVEELKRTHRLLVASKTKSGAAPSK</sequence>
<dbReference type="Pfam" id="PF02811">
    <property type="entry name" value="PHP"/>
    <property type="match status" value="1"/>
</dbReference>
<dbReference type="GO" id="GO:0035312">
    <property type="term" value="F:5'-3' DNA exonuclease activity"/>
    <property type="evidence" value="ECO:0007669"/>
    <property type="project" value="TreeGrafter"/>
</dbReference>
<dbReference type="InterPro" id="IPR003141">
    <property type="entry name" value="Pol/His_phosphatase_N"/>
</dbReference>
<organism evidence="2">
    <name type="scientific">Desulfomonile tiedjei</name>
    <dbReference type="NCBI Taxonomy" id="2358"/>
    <lineage>
        <taxon>Bacteria</taxon>
        <taxon>Pseudomonadati</taxon>
        <taxon>Thermodesulfobacteriota</taxon>
        <taxon>Desulfomonilia</taxon>
        <taxon>Desulfomonilales</taxon>
        <taxon>Desulfomonilaceae</taxon>
        <taxon>Desulfomonile</taxon>
    </lineage>
</organism>
<dbReference type="Gene3D" id="1.10.150.650">
    <property type="match status" value="1"/>
</dbReference>
<gene>
    <name evidence="2" type="ORF">ENV54_11545</name>
</gene>
<dbReference type="AlphaFoldDB" id="A0A7C4EYG7"/>
<dbReference type="CDD" id="cd07438">
    <property type="entry name" value="PHP_HisPPase_AMP"/>
    <property type="match status" value="1"/>
</dbReference>
<accession>A0A7C4EYG7</accession>
<dbReference type="GO" id="GO:0004534">
    <property type="term" value="F:5'-3' RNA exonuclease activity"/>
    <property type="evidence" value="ECO:0007669"/>
    <property type="project" value="TreeGrafter"/>
</dbReference>
<dbReference type="Gene3D" id="3.20.20.140">
    <property type="entry name" value="Metal-dependent hydrolases"/>
    <property type="match status" value="1"/>
</dbReference>
<dbReference type="SMART" id="SM00481">
    <property type="entry name" value="POLIIIAc"/>
    <property type="match status" value="1"/>
</dbReference>
<dbReference type="PANTHER" id="PTHR42924:SF3">
    <property type="entry name" value="POLYMERASE_HISTIDINOL PHOSPHATASE N-TERMINAL DOMAIN-CONTAINING PROTEIN"/>
    <property type="match status" value="1"/>
</dbReference>
<dbReference type="InterPro" id="IPR052018">
    <property type="entry name" value="PHP_domain"/>
</dbReference>
<dbReference type="InterPro" id="IPR016195">
    <property type="entry name" value="Pol/histidinol_Pase-like"/>
</dbReference>
<dbReference type="SUPFAM" id="SSF89550">
    <property type="entry name" value="PHP domain-like"/>
    <property type="match status" value="1"/>
</dbReference>
<reference evidence="2" key="1">
    <citation type="journal article" date="2020" name="mSystems">
        <title>Genome- and Community-Level Interaction Insights into Carbon Utilization and Element Cycling Functions of Hydrothermarchaeota in Hydrothermal Sediment.</title>
        <authorList>
            <person name="Zhou Z."/>
            <person name="Liu Y."/>
            <person name="Xu W."/>
            <person name="Pan J."/>
            <person name="Luo Z.H."/>
            <person name="Li M."/>
        </authorList>
    </citation>
    <scope>NUCLEOTIDE SEQUENCE [LARGE SCALE GENOMIC DNA]</scope>
    <source>
        <strain evidence="2">SpSt-769</strain>
    </source>
</reference>